<reference evidence="2 3" key="1">
    <citation type="journal article" date="2014" name="Antonie Van Leeuwenhoek">
        <title>Hyphomonas beringensis sp. nov. and Hyphomonas chukchiensis sp. nov., isolated from surface seawater of the Bering Sea and Chukchi Sea.</title>
        <authorList>
            <person name="Li C."/>
            <person name="Lai Q."/>
            <person name="Li G."/>
            <person name="Dong C."/>
            <person name="Wang J."/>
            <person name="Liao Y."/>
            <person name="Shao Z."/>
        </authorList>
    </citation>
    <scope>NUCLEOTIDE SEQUENCE [LARGE SCALE GENOMIC DNA]</scope>
    <source>
        <strain evidence="2 3">22II1-22F38</strain>
    </source>
</reference>
<name>A0A059DZY0_9PROT</name>
<dbReference type="eggNOG" id="COG0367">
    <property type="taxonomic scope" value="Bacteria"/>
</dbReference>
<protein>
    <recommendedName>
        <fullName evidence="1">Asparagine synthetase domain-containing protein</fullName>
    </recommendedName>
</protein>
<dbReference type="STRING" id="1280948.HY36_17460"/>
<evidence type="ECO:0000313" key="2">
    <source>
        <dbReference type="EMBL" id="KCZ60680.1"/>
    </source>
</evidence>
<dbReference type="SUPFAM" id="SSF52402">
    <property type="entry name" value="Adenine nucleotide alpha hydrolases-like"/>
    <property type="match status" value="1"/>
</dbReference>
<gene>
    <name evidence="2" type="ORF">HY36_17460</name>
</gene>
<dbReference type="Gene3D" id="3.40.50.620">
    <property type="entry name" value="HUPs"/>
    <property type="match status" value="1"/>
</dbReference>
<keyword evidence="3" id="KW-1185">Reference proteome</keyword>
<dbReference type="AlphaFoldDB" id="A0A059DZY0"/>
<dbReference type="GO" id="GO:0006529">
    <property type="term" value="P:asparagine biosynthetic process"/>
    <property type="evidence" value="ECO:0007669"/>
    <property type="project" value="InterPro"/>
</dbReference>
<sequence>MPPAFACLAWPPEDAEACADAGRLASALTRAAGPGANSLRQDGLYLIDLSRSRNGQGRILTVRTRTGEQAGYVYGTLFRRQAGRQRALTDIPAATAERICQTQGRHLLTDYWGHYVLFLRTEKGAVCLTDPVGAFPCFYRRIGKLVCLFSHLEACPPDIRRGLPLDIAFLKRLCLYDKIQTGETGFAGLRELGGGQMLDLDRADARPVQIWDPRRIAGTPLLLSDEAAADCLRETIRDCVTSWAGHVGDGVMDLSGGLDSSIVAACLASAPDTARFEIIHHRVRSGDATELAFAKATGDHLGRPVTPIDILPSRDLPDLDRHPASARPWRQFLGLGFQSLLPDRLRDPGTVFFTGQGGDHLFLMTRSSLGLADCLKTGPRARLWQEWLNAARLSDMSVWQALATNVPYLLGRPGRSLLGEALRSRADAAIRPPGLVPSDVLAGLPDWTLDPDGLPPGKFEQVSALLHMFLVRDPLAGFGGRHVLHPLISQPLIELCLRLPVWQLCLGGVNRGLARAASAGDLPDRVRLRTTKGEATQYFIEHLSANHDRIRDALQDGAVMKAGLLTPRVLDRLLADPILADLSSARMLLQLYGMEAWLRAVTSAR</sequence>
<dbReference type="PATRIC" id="fig|1280948.3.peg.2015"/>
<proteinExistence type="predicted"/>
<dbReference type="EMBL" id="AWFH01000021">
    <property type="protein sequence ID" value="KCZ60680.1"/>
    <property type="molecule type" value="Genomic_DNA"/>
</dbReference>
<evidence type="ECO:0000313" key="3">
    <source>
        <dbReference type="Proteomes" id="UP000024547"/>
    </source>
</evidence>
<comment type="caution">
    <text evidence="2">The sequence shown here is derived from an EMBL/GenBank/DDBJ whole genome shotgun (WGS) entry which is preliminary data.</text>
</comment>
<dbReference type="Proteomes" id="UP000024547">
    <property type="component" value="Unassembled WGS sequence"/>
</dbReference>
<accession>A0A059DZY0</accession>
<dbReference type="Pfam" id="PF00733">
    <property type="entry name" value="Asn_synthase"/>
    <property type="match status" value="1"/>
</dbReference>
<dbReference type="RefSeq" id="WP_035551991.1">
    <property type="nucleotide sequence ID" value="NZ_AWFH01000021.1"/>
</dbReference>
<feature type="domain" description="Asparagine synthetase" evidence="1">
    <location>
        <begin position="252"/>
        <end position="599"/>
    </location>
</feature>
<dbReference type="OrthoDB" id="7053173at2"/>
<organism evidence="2 3">
    <name type="scientific">Hyphomonas atlantica</name>
    <dbReference type="NCBI Taxonomy" id="1280948"/>
    <lineage>
        <taxon>Bacteria</taxon>
        <taxon>Pseudomonadati</taxon>
        <taxon>Pseudomonadota</taxon>
        <taxon>Alphaproteobacteria</taxon>
        <taxon>Hyphomonadales</taxon>
        <taxon>Hyphomonadaceae</taxon>
        <taxon>Hyphomonas</taxon>
    </lineage>
</organism>
<dbReference type="InterPro" id="IPR001962">
    <property type="entry name" value="Asn_synthase"/>
</dbReference>
<dbReference type="InterPro" id="IPR014729">
    <property type="entry name" value="Rossmann-like_a/b/a_fold"/>
</dbReference>
<evidence type="ECO:0000259" key="1">
    <source>
        <dbReference type="Pfam" id="PF00733"/>
    </source>
</evidence>
<dbReference type="GO" id="GO:0004066">
    <property type="term" value="F:asparagine synthase (glutamine-hydrolyzing) activity"/>
    <property type="evidence" value="ECO:0007669"/>
    <property type="project" value="InterPro"/>
</dbReference>